<dbReference type="AlphaFoldDB" id="A0A1I0NL91"/>
<dbReference type="STRING" id="364200.SAMN04488515_0681"/>
<reference evidence="2 3" key="1">
    <citation type="submission" date="2016-10" db="EMBL/GenBank/DDBJ databases">
        <authorList>
            <person name="de Groot N.N."/>
        </authorList>
    </citation>
    <scope>NUCLEOTIDE SEQUENCE [LARGE SCALE GENOMIC DNA]</scope>
    <source>
        <strain evidence="2 3">DSM 17925</strain>
    </source>
</reference>
<dbReference type="EMBL" id="FOIZ01000001">
    <property type="protein sequence ID" value="SEW01998.1"/>
    <property type="molecule type" value="Genomic_DNA"/>
</dbReference>
<dbReference type="Proteomes" id="UP000199167">
    <property type="component" value="Unassembled WGS sequence"/>
</dbReference>
<evidence type="ECO:0000256" key="1">
    <source>
        <dbReference type="SAM" id="Phobius"/>
    </source>
</evidence>
<keyword evidence="1" id="KW-0812">Transmembrane</keyword>
<gene>
    <name evidence="2" type="ORF">SAMN04488515_0681</name>
</gene>
<keyword evidence="1" id="KW-0472">Membrane</keyword>
<sequence length="66" mass="7549">MNAIIILLVVAAFVAPYWIIWTRAGHHGAWSLFLLLPVTNLLVPYVLAFKRWPVEVKEKAKSDVFD</sequence>
<name>A0A1I0NL91_9RHOB</name>
<feature type="transmembrane region" description="Helical" evidence="1">
    <location>
        <begin position="30"/>
        <end position="49"/>
    </location>
</feature>
<evidence type="ECO:0000313" key="2">
    <source>
        <dbReference type="EMBL" id="SEW01998.1"/>
    </source>
</evidence>
<organism evidence="2 3">
    <name type="scientific">Cognatiyoonia koreensis</name>
    <dbReference type="NCBI Taxonomy" id="364200"/>
    <lineage>
        <taxon>Bacteria</taxon>
        <taxon>Pseudomonadati</taxon>
        <taxon>Pseudomonadota</taxon>
        <taxon>Alphaproteobacteria</taxon>
        <taxon>Rhodobacterales</taxon>
        <taxon>Paracoccaceae</taxon>
        <taxon>Cognatiyoonia</taxon>
    </lineage>
</organism>
<keyword evidence="3" id="KW-1185">Reference proteome</keyword>
<protein>
    <submittedName>
        <fullName evidence="2">Uncharacterized protein</fullName>
    </submittedName>
</protein>
<evidence type="ECO:0000313" key="3">
    <source>
        <dbReference type="Proteomes" id="UP000199167"/>
    </source>
</evidence>
<dbReference type="RefSeq" id="WP_089990270.1">
    <property type="nucleotide sequence ID" value="NZ_FOIZ01000001.1"/>
</dbReference>
<keyword evidence="1" id="KW-1133">Transmembrane helix</keyword>
<proteinExistence type="predicted"/>
<accession>A0A1I0NL91</accession>